<reference evidence="2 3" key="1">
    <citation type="submission" date="2015-10" db="EMBL/GenBank/DDBJ databases">
        <title>Draft genome sequence of Streptomyces bungoensis DSM 41781, type strain for the species Streptomyces bungoensis.</title>
        <authorList>
            <person name="Ruckert C."/>
            <person name="Winkler A."/>
            <person name="Kalinowski J."/>
            <person name="Kampfer P."/>
            <person name="Glaeser S."/>
        </authorList>
    </citation>
    <scope>NUCLEOTIDE SEQUENCE [LARGE SCALE GENOMIC DNA]</scope>
    <source>
        <strain evidence="2 3">DSM 41781</strain>
    </source>
</reference>
<dbReference type="SUPFAM" id="SSF51556">
    <property type="entry name" value="Metallo-dependent hydrolases"/>
    <property type="match status" value="1"/>
</dbReference>
<evidence type="ECO:0000259" key="1">
    <source>
        <dbReference type="Pfam" id="PF01979"/>
    </source>
</evidence>
<dbReference type="AlphaFoldDB" id="A0A101T4R7"/>
<dbReference type="PANTHER" id="PTHR43135">
    <property type="entry name" value="ALPHA-D-RIBOSE 1-METHYLPHOSPHONATE 5-TRIPHOSPHATE DIPHOSPHATASE"/>
    <property type="match status" value="1"/>
</dbReference>
<dbReference type="Pfam" id="PF01979">
    <property type="entry name" value="Amidohydro_1"/>
    <property type="match status" value="1"/>
</dbReference>
<dbReference type="GO" id="GO:0016810">
    <property type="term" value="F:hydrolase activity, acting on carbon-nitrogen (but not peptide) bonds"/>
    <property type="evidence" value="ECO:0007669"/>
    <property type="project" value="InterPro"/>
</dbReference>
<dbReference type="STRING" id="285568.AQJ66_13600"/>
<proteinExistence type="predicted"/>
<dbReference type="EMBL" id="LMWX01000019">
    <property type="protein sequence ID" value="KUN85538.1"/>
    <property type="molecule type" value="Genomic_DNA"/>
</dbReference>
<dbReference type="Gene3D" id="2.30.40.10">
    <property type="entry name" value="Urease, subunit C, domain 1"/>
    <property type="match status" value="1"/>
</dbReference>
<dbReference type="RefSeq" id="WP_061920621.1">
    <property type="nucleotide sequence ID" value="NZ_KQ948855.1"/>
</dbReference>
<dbReference type="InterPro" id="IPR011059">
    <property type="entry name" value="Metal-dep_hydrolase_composite"/>
</dbReference>
<evidence type="ECO:0000313" key="2">
    <source>
        <dbReference type="EMBL" id="KUN85538.1"/>
    </source>
</evidence>
<feature type="domain" description="Amidohydrolase-related" evidence="1">
    <location>
        <begin position="69"/>
        <end position="376"/>
    </location>
</feature>
<dbReference type="OrthoDB" id="3514520at2"/>
<name>A0A101T4R7_9ACTN</name>
<accession>A0A101T4R7</accession>
<comment type="caution">
    <text evidence="2">The sequence shown here is derived from an EMBL/GenBank/DDBJ whole genome shotgun (WGS) entry which is preliminary data.</text>
</comment>
<protein>
    <recommendedName>
        <fullName evidence="1">Amidohydrolase-related domain-containing protein</fullName>
    </recommendedName>
</protein>
<dbReference type="Proteomes" id="UP000053024">
    <property type="component" value="Unassembled WGS sequence"/>
</dbReference>
<sequence>MTGATAGLGGELKGTFGGPLRHLNGLTVVDVRRGETRKASITLSQGRILALDEPAPEGAEIVDLDGCWATPSFVDMHAHVTFEPRTHDGAVTFAFDEPPEVGGLRAVQNLTEALRNGICLVRDVGGRAPHMAEAKRHVASRHILLPELVTSGEPLCLPNGHGSVFGQHLSQSTLDELVDRQAAAGHEWLKIMNGPELWPDEELERIIRSAHRAGMLTAVHAFTPAGIRAAVRAGATTVEHGMVADPDLMEEAKGRSTVFVPTAYCSWISLRARFVMSQPASEVAILDYWHAYLEECRPAHIAAGLPVLVGTDAGCAPCSFDDYVDELLRFERWGIAPMEVIRNATIRAAECLGRADDFGSIDVGKWANLVVTEHDPTVSPAALRHPTLVLYKGSSVVNALGERWP</sequence>
<dbReference type="InterPro" id="IPR006680">
    <property type="entry name" value="Amidohydro-rel"/>
</dbReference>
<dbReference type="Gene3D" id="3.20.20.140">
    <property type="entry name" value="Metal-dependent hydrolases"/>
    <property type="match status" value="1"/>
</dbReference>
<organism evidence="2 3">
    <name type="scientific">Streptomyces bungoensis</name>
    <dbReference type="NCBI Taxonomy" id="285568"/>
    <lineage>
        <taxon>Bacteria</taxon>
        <taxon>Bacillati</taxon>
        <taxon>Actinomycetota</taxon>
        <taxon>Actinomycetes</taxon>
        <taxon>Kitasatosporales</taxon>
        <taxon>Streptomycetaceae</taxon>
        <taxon>Streptomyces</taxon>
    </lineage>
</organism>
<dbReference type="InterPro" id="IPR051781">
    <property type="entry name" value="Metallo-dep_Hydrolase"/>
</dbReference>
<dbReference type="InterPro" id="IPR032466">
    <property type="entry name" value="Metal_Hydrolase"/>
</dbReference>
<dbReference type="PANTHER" id="PTHR43135:SF3">
    <property type="entry name" value="ALPHA-D-RIBOSE 1-METHYLPHOSPHONATE 5-TRIPHOSPHATE DIPHOSPHATASE"/>
    <property type="match status" value="1"/>
</dbReference>
<dbReference type="SUPFAM" id="SSF51338">
    <property type="entry name" value="Composite domain of metallo-dependent hydrolases"/>
    <property type="match status" value="1"/>
</dbReference>
<evidence type="ECO:0000313" key="3">
    <source>
        <dbReference type="Proteomes" id="UP000053024"/>
    </source>
</evidence>
<gene>
    <name evidence="2" type="ORF">AQJ66_13600</name>
</gene>
<keyword evidence="3" id="KW-1185">Reference proteome</keyword>